<gene>
    <name evidence="2" type="ORF">L873DRAFT_1790476</name>
</gene>
<evidence type="ECO:0000313" key="3">
    <source>
        <dbReference type="Proteomes" id="UP000276215"/>
    </source>
</evidence>
<organism evidence="2 3">
    <name type="scientific">Choiromyces venosus 120613-1</name>
    <dbReference type="NCBI Taxonomy" id="1336337"/>
    <lineage>
        <taxon>Eukaryota</taxon>
        <taxon>Fungi</taxon>
        <taxon>Dikarya</taxon>
        <taxon>Ascomycota</taxon>
        <taxon>Pezizomycotina</taxon>
        <taxon>Pezizomycetes</taxon>
        <taxon>Pezizales</taxon>
        <taxon>Tuberaceae</taxon>
        <taxon>Choiromyces</taxon>
    </lineage>
</organism>
<protein>
    <submittedName>
        <fullName evidence="2">Uncharacterized protein</fullName>
    </submittedName>
</protein>
<dbReference type="EMBL" id="ML120398">
    <property type="protein sequence ID" value="RPA98129.1"/>
    <property type="molecule type" value="Genomic_DNA"/>
</dbReference>
<dbReference type="Proteomes" id="UP000276215">
    <property type="component" value="Unassembled WGS sequence"/>
</dbReference>
<sequence>MPAISPLPIDTLLSQLSKRDNAENKVQSNSNGDTTGVIVGVVIAGLTLLVGIMSLQNSGLGHWAFSFLSPSRFFESRNSSQQQASISASQQRLSAAPSVEFLKFGSFGFVFVFNFYTNAHAPSSHGDTSSYSNNGTSSEVVGVTQVEEVPESVEPERVISWSGSEQFRVFQPSSATTVSGLPTTLVPTPSRRVPMPSGRPRRRPPRDGL</sequence>
<feature type="region of interest" description="Disordered" evidence="1">
    <location>
        <begin position="172"/>
        <end position="209"/>
    </location>
</feature>
<feature type="compositionally biased region" description="Basic residues" evidence="1">
    <location>
        <begin position="199"/>
        <end position="209"/>
    </location>
</feature>
<reference evidence="2 3" key="1">
    <citation type="journal article" date="2018" name="Nat. Ecol. Evol.">
        <title>Pezizomycetes genomes reveal the molecular basis of ectomycorrhizal truffle lifestyle.</title>
        <authorList>
            <person name="Murat C."/>
            <person name="Payen T."/>
            <person name="Noel B."/>
            <person name="Kuo A."/>
            <person name="Morin E."/>
            <person name="Chen J."/>
            <person name="Kohler A."/>
            <person name="Krizsan K."/>
            <person name="Balestrini R."/>
            <person name="Da Silva C."/>
            <person name="Montanini B."/>
            <person name="Hainaut M."/>
            <person name="Levati E."/>
            <person name="Barry K.W."/>
            <person name="Belfiori B."/>
            <person name="Cichocki N."/>
            <person name="Clum A."/>
            <person name="Dockter R.B."/>
            <person name="Fauchery L."/>
            <person name="Guy J."/>
            <person name="Iotti M."/>
            <person name="Le Tacon F."/>
            <person name="Lindquist E.A."/>
            <person name="Lipzen A."/>
            <person name="Malagnac F."/>
            <person name="Mello A."/>
            <person name="Molinier V."/>
            <person name="Miyauchi S."/>
            <person name="Poulain J."/>
            <person name="Riccioni C."/>
            <person name="Rubini A."/>
            <person name="Sitrit Y."/>
            <person name="Splivallo R."/>
            <person name="Traeger S."/>
            <person name="Wang M."/>
            <person name="Zifcakova L."/>
            <person name="Wipf D."/>
            <person name="Zambonelli A."/>
            <person name="Paolocci F."/>
            <person name="Nowrousian M."/>
            <person name="Ottonello S."/>
            <person name="Baldrian P."/>
            <person name="Spatafora J.W."/>
            <person name="Henrissat B."/>
            <person name="Nagy L.G."/>
            <person name="Aury J.M."/>
            <person name="Wincker P."/>
            <person name="Grigoriev I.V."/>
            <person name="Bonfante P."/>
            <person name="Martin F.M."/>
        </authorList>
    </citation>
    <scope>NUCLEOTIDE SEQUENCE [LARGE SCALE GENOMIC DNA]</scope>
    <source>
        <strain evidence="2 3">120613-1</strain>
    </source>
</reference>
<feature type="compositionally biased region" description="Polar residues" evidence="1">
    <location>
        <begin position="172"/>
        <end position="187"/>
    </location>
</feature>
<evidence type="ECO:0000313" key="2">
    <source>
        <dbReference type="EMBL" id="RPA98129.1"/>
    </source>
</evidence>
<evidence type="ECO:0000256" key="1">
    <source>
        <dbReference type="SAM" id="MobiDB-lite"/>
    </source>
</evidence>
<dbReference type="AlphaFoldDB" id="A0A3N4JIP5"/>
<keyword evidence="3" id="KW-1185">Reference proteome</keyword>
<name>A0A3N4JIP5_9PEZI</name>
<feature type="compositionally biased region" description="Low complexity" evidence="1">
    <location>
        <begin position="189"/>
        <end position="198"/>
    </location>
</feature>
<accession>A0A3N4JIP5</accession>
<proteinExistence type="predicted"/>